<proteinExistence type="predicted"/>
<gene>
    <name evidence="1" type="ORF">D8674_020005</name>
</gene>
<dbReference type="Proteomes" id="UP000327157">
    <property type="component" value="Chromosome 17"/>
</dbReference>
<evidence type="ECO:0000313" key="2">
    <source>
        <dbReference type="Proteomes" id="UP000327157"/>
    </source>
</evidence>
<reference evidence="1 2" key="1">
    <citation type="submission" date="2019-09" db="EMBL/GenBank/DDBJ databases">
        <authorList>
            <person name="Ou C."/>
        </authorList>
    </citation>
    <scope>NUCLEOTIDE SEQUENCE [LARGE SCALE GENOMIC DNA]</scope>
    <source>
        <strain evidence="1">S2</strain>
        <tissue evidence="1">Leaf</tissue>
    </source>
</reference>
<evidence type="ECO:0000313" key="1">
    <source>
        <dbReference type="EMBL" id="KAB2611973.1"/>
    </source>
</evidence>
<sequence>MDLLLSPLFWSIRKKMSISCEQPQSMWLACVASRNNVVRNLLFTQPNSSRNLSVRILRSLFSPLLLDLYRLLIAPLQVGKVGAMVHHGCKGNLQLLQWLMGPYTVNSVDLPDGTSWSSGVSEFSQVHGRDKHNEWERSPLMQVFVEKCKYLEESKCVGIYYMGVAFAMEPNFVDHSHQVKPHDLYSSTHFHILIVLQLTLSIELEHDNLNSGFSLRFLKLMPLLKEPCLEICPNAFRLREKTLT</sequence>
<organism evidence="1 2">
    <name type="scientific">Pyrus ussuriensis x Pyrus communis</name>
    <dbReference type="NCBI Taxonomy" id="2448454"/>
    <lineage>
        <taxon>Eukaryota</taxon>
        <taxon>Viridiplantae</taxon>
        <taxon>Streptophyta</taxon>
        <taxon>Embryophyta</taxon>
        <taxon>Tracheophyta</taxon>
        <taxon>Spermatophyta</taxon>
        <taxon>Magnoliopsida</taxon>
        <taxon>eudicotyledons</taxon>
        <taxon>Gunneridae</taxon>
        <taxon>Pentapetalae</taxon>
        <taxon>rosids</taxon>
        <taxon>fabids</taxon>
        <taxon>Rosales</taxon>
        <taxon>Rosaceae</taxon>
        <taxon>Amygdaloideae</taxon>
        <taxon>Maleae</taxon>
        <taxon>Pyrus</taxon>
    </lineage>
</organism>
<dbReference type="EMBL" id="SMOL01000487">
    <property type="protein sequence ID" value="KAB2611973.1"/>
    <property type="molecule type" value="Genomic_DNA"/>
</dbReference>
<dbReference type="InterPro" id="IPR038938">
    <property type="entry name" value="D27-like"/>
</dbReference>
<dbReference type="AlphaFoldDB" id="A0A5N5G9L9"/>
<dbReference type="OrthoDB" id="416096at2759"/>
<reference evidence="1 2" key="3">
    <citation type="submission" date="2019-11" db="EMBL/GenBank/DDBJ databases">
        <title>A de novo genome assembly of a pear dwarfing rootstock.</title>
        <authorList>
            <person name="Wang F."/>
            <person name="Wang J."/>
            <person name="Li S."/>
            <person name="Zhang Y."/>
            <person name="Fang M."/>
            <person name="Ma L."/>
            <person name="Zhao Y."/>
            <person name="Jiang S."/>
        </authorList>
    </citation>
    <scope>NUCLEOTIDE SEQUENCE [LARGE SCALE GENOMIC DNA]</scope>
    <source>
        <strain evidence="1">S2</strain>
        <tissue evidence="1">Leaf</tissue>
    </source>
</reference>
<comment type="caution">
    <text evidence="1">The sequence shown here is derived from an EMBL/GenBank/DDBJ whole genome shotgun (WGS) entry which is preliminary data.</text>
</comment>
<accession>A0A5N5G9L9</accession>
<protein>
    <submittedName>
        <fullName evidence="1">Uncharacterized protein</fullName>
    </submittedName>
</protein>
<reference evidence="2" key="2">
    <citation type="submission" date="2019-10" db="EMBL/GenBank/DDBJ databases">
        <title>A de novo genome assembly of a pear dwarfing rootstock.</title>
        <authorList>
            <person name="Wang F."/>
            <person name="Wang J."/>
            <person name="Li S."/>
            <person name="Zhang Y."/>
            <person name="Fang M."/>
            <person name="Ma L."/>
            <person name="Zhao Y."/>
            <person name="Jiang S."/>
        </authorList>
    </citation>
    <scope>NUCLEOTIDE SEQUENCE [LARGE SCALE GENOMIC DNA]</scope>
</reference>
<keyword evidence="2" id="KW-1185">Reference proteome</keyword>
<name>A0A5N5G9L9_9ROSA</name>
<dbReference type="PANTHER" id="PTHR33591:SF2">
    <property type="entry name" value="BETA-CAROTENE ISOMERASE D27"/>
    <property type="match status" value="1"/>
</dbReference>
<dbReference type="PANTHER" id="PTHR33591">
    <property type="entry name" value="BETA-CAROTENE ISOMERASE D27"/>
    <property type="match status" value="1"/>
</dbReference>